<evidence type="ECO:0000259" key="2">
    <source>
        <dbReference type="Pfam" id="PF05161"/>
    </source>
</evidence>
<dbReference type="PANTHER" id="PTHR12227:SF0">
    <property type="entry name" value="GLYCERATE KINASE"/>
    <property type="match status" value="1"/>
</dbReference>
<proteinExistence type="predicted"/>
<dbReference type="Gene3D" id="3.40.1480.10">
    <property type="entry name" value="MOFRL domain"/>
    <property type="match status" value="1"/>
</dbReference>
<reference evidence="5" key="1">
    <citation type="submission" date="2017-02" db="EMBL/GenBank/DDBJ databases">
        <title>Natronthermophilus aegyptiacus gen. nov.,sp. nov., an aerobic, extremely halophilic alkalithermophilic archaeon isolated from the athalassohaline Wadi An Natrun, Egypt.</title>
        <authorList>
            <person name="Zhao B."/>
        </authorList>
    </citation>
    <scope>NUCLEOTIDE SEQUENCE [LARGE SCALE GENOMIC DNA]</scope>
    <source>
        <strain evidence="5">JW/NM-HA 15</strain>
    </source>
</reference>
<keyword evidence="5" id="KW-1185">Reference proteome</keyword>
<dbReference type="Pfam" id="PF13660">
    <property type="entry name" value="DUF4147"/>
    <property type="match status" value="1"/>
</dbReference>
<feature type="domain" description="MOFRL" evidence="2">
    <location>
        <begin position="350"/>
        <end position="454"/>
    </location>
</feature>
<dbReference type="SUPFAM" id="SSF82544">
    <property type="entry name" value="GckA/TtuD-like"/>
    <property type="match status" value="1"/>
</dbReference>
<dbReference type="KEGG" id="naj:B1756_14175"/>
<dbReference type="Pfam" id="PF05161">
    <property type="entry name" value="MOFRL"/>
    <property type="match status" value="1"/>
</dbReference>
<evidence type="ECO:0000256" key="1">
    <source>
        <dbReference type="SAM" id="MobiDB-lite"/>
    </source>
</evidence>
<dbReference type="EMBL" id="CP019893">
    <property type="protein sequence ID" value="ARS90757.1"/>
    <property type="molecule type" value="Genomic_DNA"/>
</dbReference>
<dbReference type="InterPro" id="IPR038614">
    <property type="entry name" value="GK_N_sf"/>
</dbReference>
<keyword evidence="4" id="KW-0808">Transferase</keyword>
<evidence type="ECO:0000313" key="5">
    <source>
        <dbReference type="Proteomes" id="UP000250088"/>
    </source>
</evidence>
<evidence type="ECO:0000313" key="4">
    <source>
        <dbReference type="EMBL" id="ARS90757.1"/>
    </source>
</evidence>
<dbReference type="InterPro" id="IPR039760">
    <property type="entry name" value="MOFRL_protein"/>
</dbReference>
<organism evidence="4 5">
    <name type="scientific">Natrarchaeobaculum aegyptiacum</name>
    <dbReference type="NCBI Taxonomy" id="745377"/>
    <lineage>
        <taxon>Archaea</taxon>
        <taxon>Methanobacteriati</taxon>
        <taxon>Methanobacteriota</taxon>
        <taxon>Stenosarchaea group</taxon>
        <taxon>Halobacteria</taxon>
        <taxon>Halobacteriales</taxon>
        <taxon>Natrialbaceae</taxon>
        <taxon>Natrarchaeobaculum</taxon>
    </lineage>
</organism>
<dbReference type="InterPro" id="IPR025286">
    <property type="entry name" value="MOFRL_assoc_dom"/>
</dbReference>
<dbReference type="PANTHER" id="PTHR12227">
    <property type="entry name" value="GLYCERATE KINASE"/>
    <property type="match status" value="1"/>
</dbReference>
<dbReference type="GO" id="GO:0008887">
    <property type="term" value="F:glycerate kinase activity"/>
    <property type="evidence" value="ECO:0007669"/>
    <property type="project" value="InterPro"/>
</dbReference>
<evidence type="ECO:0000259" key="3">
    <source>
        <dbReference type="Pfam" id="PF13660"/>
    </source>
</evidence>
<protein>
    <submittedName>
        <fullName evidence="4">Glycerate kinase</fullName>
    </submittedName>
</protein>
<dbReference type="InterPro" id="IPR037035">
    <property type="entry name" value="GK-like_C_sf"/>
</dbReference>
<accession>A0A2Z2HYC5</accession>
<dbReference type="GeneID" id="32895243"/>
<feature type="region of interest" description="Disordered" evidence="1">
    <location>
        <begin position="260"/>
        <end position="285"/>
    </location>
</feature>
<feature type="domain" description="MOFRL-associated" evidence="3">
    <location>
        <begin position="21"/>
        <end position="266"/>
    </location>
</feature>
<dbReference type="InterPro" id="IPR007835">
    <property type="entry name" value="MOFRL"/>
</dbReference>
<dbReference type="GO" id="GO:0005737">
    <property type="term" value="C:cytoplasm"/>
    <property type="evidence" value="ECO:0007669"/>
    <property type="project" value="TreeGrafter"/>
</dbReference>
<name>A0A2Z2HYC5_9EURY</name>
<dbReference type="OrthoDB" id="10741at2157"/>
<sequence length="466" mass="47312">MGGIDVRHRSALERSPAHEVALECLLAGIEAAQPAACVERRVTCCDGSLVADGIDGIDSADGESRYDLESFDDVVIVGGGNAAGGFAAALEAELGDRLDAGVVVTDDPAPTDVVDVLPGEHPTPSRDGVHSTRRVLEVADTAGANDLVVAVVTGGASSLLAAPAGSLSLADLQAVTDALLAVGAPIAELNAVRKHCSAIKGGYLAREAAPATVCTIALSDVVGDRPSVIGSGPTVPDETTYDDALEVLERYDLGDRIPDTVRDHLESGAGGEHPETPTAGDPAFDRTRTHVVGRNHTALEAAQSVALERGYEPLILSSRVRGEAREAALTQVAIAEECRATGTPVEPPAVILSGGETTVSVSGRDGTGGPNQEFVTSGALGFADGTRSVDGVVVAGVDTDGVDGPTDAAGAIADADTISESAGRTALDDHDVYSLLEDADALVRTGPTGTNVSDLRVIVLESVDDA</sequence>
<dbReference type="RefSeq" id="WP_086889125.1">
    <property type="nucleotide sequence ID" value="NZ_CP019893.1"/>
</dbReference>
<dbReference type="AlphaFoldDB" id="A0A2Z2HYC5"/>
<keyword evidence="4" id="KW-0418">Kinase</keyword>
<dbReference type="Proteomes" id="UP000250088">
    <property type="component" value="Chromosome"/>
</dbReference>
<dbReference type="Gene3D" id="3.40.50.10180">
    <property type="entry name" value="Glycerate kinase, MOFRL-like N-terminal domain"/>
    <property type="match status" value="1"/>
</dbReference>
<gene>
    <name evidence="4" type="ORF">B1756_14175</name>
</gene>